<keyword evidence="33" id="KW-1185">Reference proteome</keyword>
<feature type="compositionally biased region" description="Low complexity" evidence="28">
    <location>
        <begin position="476"/>
        <end position="488"/>
    </location>
</feature>
<feature type="domain" description="SAP" evidence="31">
    <location>
        <begin position="252"/>
        <end position="286"/>
    </location>
</feature>
<evidence type="ECO:0000256" key="28">
    <source>
        <dbReference type="SAM" id="MobiDB-lite"/>
    </source>
</evidence>
<comment type="subcellular location">
    <subcellularLocation>
        <location evidence="3">Cell membrane</location>
        <topology evidence="3">Lipid-anchor</topology>
    </subcellularLocation>
    <subcellularLocation>
        <location evidence="4">Cytoplasm</location>
        <location evidence="4">Cytoskeleton</location>
    </subcellularLocation>
    <subcellularLocation>
        <location evidence="2">Nucleus</location>
    </subcellularLocation>
</comment>
<feature type="compositionally biased region" description="Acidic residues" evidence="28">
    <location>
        <begin position="399"/>
        <end position="410"/>
    </location>
</feature>
<feature type="region of interest" description="Disordered" evidence="28">
    <location>
        <begin position="171"/>
        <end position="191"/>
    </location>
</feature>
<feature type="compositionally biased region" description="Polar residues" evidence="28">
    <location>
        <begin position="417"/>
        <end position="451"/>
    </location>
</feature>
<evidence type="ECO:0000256" key="12">
    <source>
        <dbReference type="ARBA" id="ARBA00022723"/>
    </source>
</evidence>
<evidence type="ECO:0000256" key="7">
    <source>
        <dbReference type="ARBA" id="ARBA00009506"/>
    </source>
</evidence>
<keyword evidence="14 27" id="KW-0863">Zinc-finger</keyword>
<feature type="compositionally biased region" description="Polar residues" evidence="28">
    <location>
        <begin position="462"/>
        <end position="472"/>
    </location>
</feature>
<keyword evidence="22" id="KW-0206">Cytoskeleton</keyword>
<keyword evidence="15" id="KW-0833">Ubl conjugation pathway</keyword>
<dbReference type="EnsemblMetazoa" id="SMAR009864-RA">
    <property type="protein sequence ID" value="SMAR009864-PA"/>
    <property type="gene ID" value="SMAR009864"/>
</dbReference>
<evidence type="ECO:0000256" key="8">
    <source>
        <dbReference type="ARBA" id="ARBA00012483"/>
    </source>
</evidence>
<keyword evidence="20" id="KW-0564">Palmitate</keyword>
<evidence type="ECO:0000259" key="29">
    <source>
        <dbReference type="PROSITE" id="PS50089"/>
    </source>
</evidence>
<dbReference type="PROSITE" id="PS50800">
    <property type="entry name" value="SAP"/>
    <property type="match status" value="1"/>
</dbReference>
<dbReference type="eggNOG" id="KOG0287">
    <property type="taxonomic scope" value="Eukaryota"/>
</dbReference>
<evidence type="ECO:0000256" key="4">
    <source>
        <dbReference type="ARBA" id="ARBA00004245"/>
    </source>
</evidence>
<evidence type="ECO:0000256" key="9">
    <source>
        <dbReference type="ARBA" id="ARBA00022475"/>
    </source>
</evidence>
<keyword evidence="21" id="KW-0234">DNA repair</keyword>
<evidence type="ECO:0000256" key="5">
    <source>
        <dbReference type="ARBA" id="ARBA00004906"/>
    </source>
</evidence>
<keyword evidence="9" id="KW-1003">Cell membrane</keyword>
<dbReference type="PhylomeDB" id="T1J842"/>
<evidence type="ECO:0000256" key="6">
    <source>
        <dbReference type="ARBA" id="ARBA00005720"/>
    </source>
</evidence>
<evidence type="ECO:0000256" key="19">
    <source>
        <dbReference type="ARBA" id="ARBA00023136"/>
    </source>
</evidence>
<evidence type="ECO:0000256" key="22">
    <source>
        <dbReference type="ARBA" id="ARBA00023212"/>
    </source>
</evidence>
<keyword evidence="10" id="KW-0963">Cytoplasm</keyword>
<dbReference type="GO" id="GO:0006301">
    <property type="term" value="P:DNA damage tolerance"/>
    <property type="evidence" value="ECO:0007669"/>
    <property type="project" value="InterPro"/>
</dbReference>
<evidence type="ECO:0000256" key="27">
    <source>
        <dbReference type="PROSITE-ProRule" id="PRU00175"/>
    </source>
</evidence>
<dbReference type="GO" id="GO:0005886">
    <property type="term" value="C:plasma membrane"/>
    <property type="evidence" value="ECO:0007669"/>
    <property type="project" value="UniProtKB-SubCell"/>
</dbReference>
<evidence type="ECO:0000256" key="10">
    <source>
        <dbReference type="ARBA" id="ARBA00022490"/>
    </source>
</evidence>
<dbReference type="GO" id="GO:0006281">
    <property type="term" value="P:DNA repair"/>
    <property type="evidence" value="ECO:0007669"/>
    <property type="project" value="UniProtKB-KW"/>
</dbReference>
<dbReference type="InterPro" id="IPR000095">
    <property type="entry name" value="CRIB_dom"/>
</dbReference>
<dbReference type="GO" id="GO:0005634">
    <property type="term" value="C:nucleus"/>
    <property type="evidence" value="ECO:0007669"/>
    <property type="project" value="UniProtKB-SubCell"/>
</dbReference>
<evidence type="ECO:0000259" key="31">
    <source>
        <dbReference type="PROSITE" id="PS50800"/>
    </source>
</evidence>
<dbReference type="GO" id="GO:0061630">
    <property type="term" value="F:ubiquitin protein ligase activity"/>
    <property type="evidence" value="ECO:0007669"/>
    <property type="project" value="UniProtKB-EC"/>
</dbReference>
<dbReference type="InterPro" id="IPR001841">
    <property type="entry name" value="Znf_RING"/>
</dbReference>
<dbReference type="STRING" id="126957.T1J842"/>
<dbReference type="PROSITE" id="PS50108">
    <property type="entry name" value="CRIB"/>
    <property type="match status" value="1"/>
</dbReference>
<feature type="domain" description="CRIB" evidence="30">
    <location>
        <begin position="34"/>
        <end position="47"/>
    </location>
</feature>
<keyword evidence="17" id="KW-0133">Cell shape</keyword>
<dbReference type="InterPro" id="IPR017907">
    <property type="entry name" value="Znf_RING_CS"/>
</dbReference>
<proteinExistence type="inferred from homology"/>
<evidence type="ECO:0000256" key="1">
    <source>
        <dbReference type="ARBA" id="ARBA00000900"/>
    </source>
</evidence>
<dbReference type="GO" id="GO:0003697">
    <property type="term" value="F:single-stranded DNA binding"/>
    <property type="evidence" value="ECO:0007669"/>
    <property type="project" value="InterPro"/>
</dbReference>
<dbReference type="Gene3D" id="3.30.40.10">
    <property type="entry name" value="Zinc/RING finger domain, C3HC4 (zinc finger)"/>
    <property type="match status" value="1"/>
</dbReference>
<dbReference type="GO" id="GO:0097505">
    <property type="term" value="C:Rad6-Rad18 complex"/>
    <property type="evidence" value="ECO:0007669"/>
    <property type="project" value="TreeGrafter"/>
</dbReference>
<dbReference type="Pfam" id="PF13923">
    <property type="entry name" value="zf-C3HC4_2"/>
    <property type="match status" value="1"/>
</dbReference>
<dbReference type="PANTHER" id="PTHR14134:SF2">
    <property type="entry name" value="E3 UBIQUITIN-PROTEIN LIGASE RAD18"/>
    <property type="match status" value="1"/>
</dbReference>
<evidence type="ECO:0000256" key="26">
    <source>
        <dbReference type="ARBA" id="ARBA00082369"/>
    </source>
</evidence>
<dbReference type="SMART" id="SM00184">
    <property type="entry name" value="RING"/>
    <property type="match status" value="1"/>
</dbReference>
<keyword evidence="11" id="KW-0808">Transferase</keyword>
<dbReference type="CDD" id="cd16529">
    <property type="entry name" value="RING-HC_RAD18"/>
    <property type="match status" value="1"/>
</dbReference>
<organism evidence="32 33">
    <name type="scientific">Strigamia maritima</name>
    <name type="common">European centipede</name>
    <name type="synonym">Geophilus maritimus</name>
    <dbReference type="NCBI Taxonomy" id="126957"/>
    <lineage>
        <taxon>Eukaryota</taxon>
        <taxon>Metazoa</taxon>
        <taxon>Ecdysozoa</taxon>
        <taxon>Arthropoda</taxon>
        <taxon>Myriapoda</taxon>
        <taxon>Chilopoda</taxon>
        <taxon>Pleurostigmophora</taxon>
        <taxon>Geophilomorpha</taxon>
        <taxon>Linotaeniidae</taxon>
        <taxon>Strigamia</taxon>
    </lineage>
</organism>
<evidence type="ECO:0000256" key="23">
    <source>
        <dbReference type="ARBA" id="ARBA00023242"/>
    </source>
</evidence>
<dbReference type="CDD" id="cd00132">
    <property type="entry name" value="CRIB"/>
    <property type="match status" value="1"/>
</dbReference>
<reference evidence="33" key="1">
    <citation type="submission" date="2011-05" db="EMBL/GenBank/DDBJ databases">
        <authorList>
            <person name="Richards S.R."/>
            <person name="Qu J."/>
            <person name="Jiang H."/>
            <person name="Jhangiani S.N."/>
            <person name="Agravi P."/>
            <person name="Goodspeed R."/>
            <person name="Gross S."/>
            <person name="Mandapat C."/>
            <person name="Jackson L."/>
            <person name="Mathew T."/>
            <person name="Pu L."/>
            <person name="Thornton R."/>
            <person name="Saada N."/>
            <person name="Wilczek-Boney K.B."/>
            <person name="Lee S."/>
            <person name="Kovar C."/>
            <person name="Wu Y."/>
            <person name="Scherer S.E."/>
            <person name="Worley K.C."/>
            <person name="Muzny D.M."/>
            <person name="Gibbs R."/>
        </authorList>
    </citation>
    <scope>NUCLEOTIDE SEQUENCE</scope>
    <source>
        <strain evidence="33">Brora</strain>
    </source>
</reference>
<dbReference type="Proteomes" id="UP000014500">
    <property type="component" value="Unassembled WGS sequence"/>
</dbReference>
<evidence type="ECO:0000256" key="14">
    <source>
        <dbReference type="ARBA" id="ARBA00022771"/>
    </source>
</evidence>
<dbReference type="Gene3D" id="3.30.160.60">
    <property type="entry name" value="Classic Zinc Finger"/>
    <property type="match status" value="1"/>
</dbReference>
<comment type="similarity">
    <text evidence="6">Belongs to the CDC42SE/SPEC family.</text>
</comment>
<evidence type="ECO:0000256" key="18">
    <source>
        <dbReference type="ARBA" id="ARBA00023125"/>
    </source>
</evidence>
<dbReference type="FunFam" id="3.30.40.10:FF:000172">
    <property type="entry name" value="E3 ubiquitin-protein ligase RAD18"/>
    <property type="match status" value="1"/>
</dbReference>
<keyword evidence="23" id="KW-0539">Nucleus</keyword>
<dbReference type="EMBL" id="JH431948">
    <property type="status" value="NOT_ANNOTATED_CDS"/>
    <property type="molecule type" value="Genomic_DNA"/>
</dbReference>
<dbReference type="InterPro" id="IPR003034">
    <property type="entry name" value="SAP_dom"/>
</dbReference>
<dbReference type="EC" id="2.3.2.27" evidence="8"/>
<keyword evidence="18" id="KW-0238">DNA-binding</keyword>
<evidence type="ECO:0000256" key="16">
    <source>
        <dbReference type="ARBA" id="ARBA00022833"/>
    </source>
</evidence>
<dbReference type="FunFam" id="3.90.810.10:FF:000004">
    <property type="entry name" value="CDC42 small effector protein 2"/>
    <property type="match status" value="1"/>
</dbReference>
<comment type="similarity">
    <text evidence="7">Belongs to the RAD18 family.</text>
</comment>
<evidence type="ECO:0000259" key="30">
    <source>
        <dbReference type="PROSITE" id="PS50108"/>
    </source>
</evidence>
<dbReference type="Pfam" id="PF02037">
    <property type="entry name" value="SAP"/>
    <property type="match status" value="1"/>
</dbReference>
<evidence type="ECO:0000256" key="17">
    <source>
        <dbReference type="ARBA" id="ARBA00022960"/>
    </source>
</evidence>
<sequence length="488" mass="55547">MIIMSEVWVQCFTCCVTEQPQAGKHRRRIDRSMIGEPTNFRHTGHIGSGDIQLGQSHLTAIQNQMASKGGYQYQIPVNIPIAKMDELLRCGICYEYLNITMMTTCSHNYCSVCIRKYMSYKSACPACFVVTSEPELKTNRVLDQLVQNFVALRSKLLRALNSYSEPSNKRKSQVVEPIATKRRKEEYDDQTSERLNEDLFTNINDRVECPICTVKISSRNIDRHVEDCLNKADNIPREKDEKKCKPLPKLIYHLMSDKDLKGKLKQHGLNTLGDRNVLIKRHHSFTILYNANSDSLKPRPISALVRQVEKEERITAPKPVKVNFPTRKEDPGEQEHQSKGYLKEHKSQFDKLIENIKQRSKNKLTSTQTLNEITKLPSEIIESIQEPPCKIVESSVSETDLDTSGEDDDIIAPSPPNNFQSTSSFVYPENSSSSTLFSNLQKSPIITSHYQTDNEELYNLGHSPSHQNPINHSDSDSNSSEDSISLLQ</sequence>
<keyword evidence="13" id="KW-0227">DNA damage</keyword>
<dbReference type="PROSITE" id="PS00518">
    <property type="entry name" value="ZF_RING_1"/>
    <property type="match status" value="1"/>
</dbReference>
<evidence type="ECO:0000256" key="13">
    <source>
        <dbReference type="ARBA" id="ARBA00022763"/>
    </source>
</evidence>
<evidence type="ECO:0000256" key="2">
    <source>
        <dbReference type="ARBA" id="ARBA00004123"/>
    </source>
</evidence>
<keyword evidence="24" id="KW-0449">Lipoprotein</keyword>
<comment type="pathway">
    <text evidence="5">Protein modification; protein ubiquitination.</text>
</comment>
<evidence type="ECO:0000313" key="32">
    <source>
        <dbReference type="EnsemblMetazoa" id="SMAR009864-PA"/>
    </source>
</evidence>
<evidence type="ECO:0000256" key="11">
    <source>
        <dbReference type="ARBA" id="ARBA00022679"/>
    </source>
</evidence>
<dbReference type="AlphaFoldDB" id="T1J842"/>
<keyword evidence="16" id="KW-0862">Zinc</keyword>
<feature type="region of interest" description="Disordered" evidence="28">
    <location>
        <begin position="322"/>
        <end position="344"/>
    </location>
</feature>
<feature type="compositionally biased region" description="Basic and acidic residues" evidence="28">
    <location>
        <begin position="326"/>
        <end position="344"/>
    </location>
</feature>
<dbReference type="InterPro" id="IPR036936">
    <property type="entry name" value="CRIB_dom_sf"/>
</dbReference>
<evidence type="ECO:0000313" key="33">
    <source>
        <dbReference type="Proteomes" id="UP000014500"/>
    </source>
</evidence>
<dbReference type="GO" id="GO:0006513">
    <property type="term" value="P:protein monoubiquitination"/>
    <property type="evidence" value="ECO:0007669"/>
    <property type="project" value="InterPro"/>
</dbReference>
<evidence type="ECO:0000256" key="21">
    <source>
        <dbReference type="ARBA" id="ARBA00023204"/>
    </source>
</evidence>
<dbReference type="InterPro" id="IPR013083">
    <property type="entry name" value="Znf_RING/FYVE/PHD"/>
</dbReference>
<dbReference type="SMART" id="SM00513">
    <property type="entry name" value="SAP"/>
    <property type="match status" value="1"/>
</dbReference>
<protein>
    <recommendedName>
        <fullName evidence="8">RING-type E3 ubiquitin transferase</fullName>
        <ecNumber evidence="8">2.3.2.27</ecNumber>
    </recommendedName>
    <alternativeName>
        <fullName evidence="25 26">RING-type E3 ubiquitin transferase RAD18</fullName>
    </alternativeName>
</protein>
<keyword evidence="19" id="KW-0472">Membrane</keyword>
<evidence type="ECO:0000256" key="15">
    <source>
        <dbReference type="ARBA" id="ARBA00022786"/>
    </source>
</evidence>
<dbReference type="PROSITE" id="PS50089">
    <property type="entry name" value="ZF_RING_2"/>
    <property type="match status" value="1"/>
</dbReference>
<dbReference type="InterPro" id="IPR039577">
    <property type="entry name" value="Rad18"/>
</dbReference>
<evidence type="ECO:0000256" key="24">
    <source>
        <dbReference type="ARBA" id="ARBA00023288"/>
    </source>
</evidence>
<evidence type="ECO:0000256" key="3">
    <source>
        <dbReference type="ARBA" id="ARBA00004193"/>
    </source>
</evidence>
<dbReference type="GO" id="GO:0008360">
    <property type="term" value="P:regulation of cell shape"/>
    <property type="evidence" value="ECO:0007669"/>
    <property type="project" value="UniProtKB-KW"/>
</dbReference>
<dbReference type="PANTHER" id="PTHR14134">
    <property type="entry name" value="E3 UBIQUITIN-PROTEIN LIGASE RAD18"/>
    <property type="match status" value="1"/>
</dbReference>
<evidence type="ECO:0000256" key="25">
    <source>
        <dbReference type="ARBA" id="ARBA00031783"/>
    </source>
</evidence>
<dbReference type="GO" id="GO:0005856">
    <property type="term" value="C:cytoskeleton"/>
    <property type="evidence" value="ECO:0007669"/>
    <property type="project" value="UniProtKB-SubCell"/>
</dbReference>
<accession>T1J842</accession>
<dbReference type="SUPFAM" id="SSF57850">
    <property type="entry name" value="RING/U-box"/>
    <property type="match status" value="1"/>
</dbReference>
<name>T1J842_STRMM</name>
<feature type="domain" description="RING-type" evidence="29">
    <location>
        <begin position="90"/>
        <end position="127"/>
    </location>
</feature>
<dbReference type="GO" id="GO:0008270">
    <property type="term" value="F:zinc ion binding"/>
    <property type="evidence" value="ECO:0007669"/>
    <property type="project" value="UniProtKB-KW"/>
</dbReference>
<evidence type="ECO:0000256" key="20">
    <source>
        <dbReference type="ARBA" id="ARBA00023139"/>
    </source>
</evidence>
<reference evidence="32" key="2">
    <citation type="submission" date="2015-02" db="UniProtKB">
        <authorList>
            <consortium name="EnsemblMetazoa"/>
        </authorList>
    </citation>
    <scope>IDENTIFICATION</scope>
</reference>
<feature type="region of interest" description="Disordered" evidence="28">
    <location>
        <begin position="395"/>
        <end position="488"/>
    </location>
</feature>
<keyword evidence="12" id="KW-0479">Metal-binding</keyword>
<dbReference type="Gene3D" id="3.90.810.10">
    <property type="entry name" value="CRIB domain"/>
    <property type="match status" value="1"/>
</dbReference>
<dbReference type="HOGENOM" id="CLU_559376_0_0_1"/>
<comment type="catalytic activity">
    <reaction evidence="1">
        <text>S-ubiquitinyl-[E2 ubiquitin-conjugating enzyme]-L-cysteine + [acceptor protein]-L-lysine = [E2 ubiquitin-conjugating enzyme]-L-cysteine + N(6)-ubiquitinyl-[acceptor protein]-L-lysine.</text>
        <dbReference type="EC" id="2.3.2.27"/>
    </reaction>
</comment>